<evidence type="ECO:0000256" key="1">
    <source>
        <dbReference type="SAM" id="MobiDB-lite"/>
    </source>
</evidence>
<dbReference type="Proteomes" id="UP000246085">
    <property type="component" value="Chromosome BRAD3257"/>
</dbReference>
<feature type="compositionally biased region" description="Basic and acidic residues" evidence="1">
    <location>
        <begin position="10"/>
        <end position="19"/>
    </location>
</feature>
<dbReference type="AlphaFoldDB" id="A0A2U3Q8K4"/>
<accession>A0A2U3Q8K4</accession>
<evidence type="ECO:0000313" key="2">
    <source>
        <dbReference type="EMBL" id="SPP97754.1"/>
    </source>
</evidence>
<sequence>MFQPPIKATNKRDRNKDANRASNAIKYAIHATYARREKYRSSQILAMN</sequence>
<organism evidence="2 3">
    <name type="scientific">Bradyrhizobium vignae</name>
    <dbReference type="NCBI Taxonomy" id="1549949"/>
    <lineage>
        <taxon>Bacteria</taxon>
        <taxon>Pseudomonadati</taxon>
        <taxon>Pseudomonadota</taxon>
        <taxon>Alphaproteobacteria</taxon>
        <taxon>Hyphomicrobiales</taxon>
        <taxon>Nitrobacteraceae</taxon>
        <taxon>Bradyrhizobium</taxon>
    </lineage>
</organism>
<name>A0A2U3Q8K4_9BRAD</name>
<evidence type="ECO:0000313" key="3">
    <source>
        <dbReference type="Proteomes" id="UP000246085"/>
    </source>
</evidence>
<gene>
    <name evidence="2" type="ORF">BRAD3257_6889</name>
</gene>
<feature type="region of interest" description="Disordered" evidence="1">
    <location>
        <begin position="1"/>
        <end position="21"/>
    </location>
</feature>
<dbReference type="KEGG" id="bvz:BRAD3257_6889"/>
<dbReference type="EMBL" id="LS398110">
    <property type="protein sequence ID" value="SPP97754.1"/>
    <property type="molecule type" value="Genomic_DNA"/>
</dbReference>
<reference evidence="2 3" key="1">
    <citation type="submission" date="2018-03" db="EMBL/GenBank/DDBJ databases">
        <authorList>
            <person name="Gully D."/>
        </authorList>
    </citation>
    <scope>NUCLEOTIDE SEQUENCE [LARGE SCALE GENOMIC DNA]</scope>
    <source>
        <strain evidence="2">ORS3257</strain>
    </source>
</reference>
<evidence type="ECO:0008006" key="4">
    <source>
        <dbReference type="Google" id="ProtNLM"/>
    </source>
</evidence>
<proteinExistence type="predicted"/>
<protein>
    <recommendedName>
        <fullName evidence="4">Transposase</fullName>
    </recommendedName>
</protein>
<dbReference type="RefSeq" id="WP_160118884.1">
    <property type="nucleotide sequence ID" value="NZ_LS398110.1"/>
</dbReference>